<dbReference type="PANTHER" id="PTHR47691">
    <property type="entry name" value="REGULATOR-RELATED"/>
    <property type="match status" value="1"/>
</dbReference>
<dbReference type="InterPro" id="IPR002182">
    <property type="entry name" value="NB-ARC"/>
</dbReference>
<proteinExistence type="predicted"/>
<gene>
    <name evidence="2" type="ORF">KSF_081120</name>
</gene>
<organism evidence="2 3">
    <name type="scientific">Reticulibacter mediterranei</name>
    <dbReference type="NCBI Taxonomy" id="2778369"/>
    <lineage>
        <taxon>Bacteria</taxon>
        <taxon>Bacillati</taxon>
        <taxon>Chloroflexota</taxon>
        <taxon>Ktedonobacteria</taxon>
        <taxon>Ktedonobacterales</taxon>
        <taxon>Reticulibacteraceae</taxon>
        <taxon>Reticulibacter</taxon>
    </lineage>
</organism>
<feature type="domain" description="NB-ARC" evidence="1">
    <location>
        <begin position="156"/>
        <end position="287"/>
    </location>
</feature>
<evidence type="ECO:0000313" key="3">
    <source>
        <dbReference type="Proteomes" id="UP000597444"/>
    </source>
</evidence>
<dbReference type="SUPFAM" id="SSF52540">
    <property type="entry name" value="P-loop containing nucleoside triphosphate hydrolases"/>
    <property type="match status" value="1"/>
</dbReference>
<protein>
    <recommendedName>
        <fullName evidence="1">NB-ARC domain-containing protein</fullName>
    </recommendedName>
</protein>
<accession>A0A8J3N4I3</accession>
<name>A0A8J3N4I3_9CHLR</name>
<evidence type="ECO:0000313" key="2">
    <source>
        <dbReference type="EMBL" id="GHO98064.1"/>
    </source>
</evidence>
<dbReference type="AlphaFoldDB" id="A0A8J3N4I3"/>
<dbReference type="Gene3D" id="3.40.50.300">
    <property type="entry name" value="P-loop containing nucleotide triphosphate hydrolases"/>
    <property type="match status" value="1"/>
</dbReference>
<reference evidence="2" key="1">
    <citation type="submission" date="2020-10" db="EMBL/GenBank/DDBJ databases">
        <title>Taxonomic study of unclassified bacteria belonging to the class Ktedonobacteria.</title>
        <authorList>
            <person name="Yabe S."/>
            <person name="Wang C.M."/>
            <person name="Zheng Y."/>
            <person name="Sakai Y."/>
            <person name="Cavaletti L."/>
            <person name="Monciardini P."/>
            <person name="Donadio S."/>
        </authorList>
    </citation>
    <scope>NUCLEOTIDE SEQUENCE</scope>
    <source>
        <strain evidence="2">ID150040</strain>
    </source>
</reference>
<dbReference type="EMBL" id="BNJK01000002">
    <property type="protein sequence ID" value="GHO98064.1"/>
    <property type="molecule type" value="Genomic_DNA"/>
</dbReference>
<comment type="caution">
    <text evidence="2">The sequence shown here is derived from an EMBL/GenBank/DDBJ whole genome shotgun (WGS) entry which is preliminary data.</text>
</comment>
<evidence type="ECO:0000259" key="1">
    <source>
        <dbReference type="Pfam" id="PF00931"/>
    </source>
</evidence>
<dbReference type="PRINTS" id="PR00364">
    <property type="entry name" value="DISEASERSIST"/>
</dbReference>
<sequence length="524" mass="58448">MKRNSINNTSPKQRSNIKATIQLARFREQITTARRRAGYLQKDLAAALGLESHSLSHKLHGSDDALLSHKEVKQIIKTLADWGAITNHTEAIELLALMGLKPEAFSTNEWDMSPLDRLERTPPIALLLDETFSPTPSSSRRCFQLPADLTSLIGRESLLQQICEQLQRADVRLLTLTGTGGIGKTRLALEVARLIEKHFPDGICFVSLAALRDPRLVSSAITQALGLLDSPADHTHGNIDYQLQSFLREKQLLLLLDNFEHLLGAVSLIITLLERAPQIKILVTSRAVLSLYGEHLMEVPPLEIAMPKKGVGRDMLAQIPAIQLFVERAQAVQRAFVLTTHNVSAVAEICVRLDGLPLAIELAAARIRFSSPSQLLKQLKEDRNDLSKRTIKRKHPSLIQWRNLPERQQTLSQTIDWGYQLLQPEEQLLFTRLGVFTDGFTEEALQAIVTSAGETEHDYLVCLESLVNQSFVARHFFFRSRKRTRNTSFFSPGNASQLCIGGVTAEWGIDAYSVETCGISFTTG</sequence>
<dbReference type="RefSeq" id="WP_220208831.1">
    <property type="nucleotide sequence ID" value="NZ_BNJK01000002.1"/>
</dbReference>
<dbReference type="InterPro" id="IPR027417">
    <property type="entry name" value="P-loop_NTPase"/>
</dbReference>
<dbReference type="PANTHER" id="PTHR47691:SF3">
    <property type="entry name" value="HTH-TYPE TRANSCRIPTIONAL REGULATOR RV0890C-RELATED"/>
    <property type="match status" value="1"/>
</dbReference>
<dbReference type="GO" id="GO:0043531">
    <property type="term" value="F:ADP binding"/>
    <property type="evidence" value="ECO:0007669"/>
    <property type="project" value="InterPro"/>
</dbReference>
<dbReference type="Proteomes" id="UP000597444">
    <property type="component" value="Unassembled WGS sequence"/>
</dbReference>
<keyword evidence="3" id="KW-1185">Reference proteome</keyword>
<dbReference type="Pfam" id="PF00931">
    <property type="entry name" value="NB-ARC"/>
    <property type="match status" value="1"/>
</dbReference>